<dbReference type="SMART" id="SM00387">
    <property type="entry name" value="HATPase_c"/>
    <property type="match status" value="1"/>
</dbReference>
<sequence length="1451" mass="158260">MEQEPGAGAQSALRQDIEALERENRALTAALQSSENALQEARATLVRSAAYNKRVYQDSPVPIVIIDPAIGIVDCNLAAVRIYGFSSRDEVLGKMPLDFSAPIQYDGTDTQSAGEEITRTIFEHGIANFLWRARRANGEIFDAEVNLMAFDCGGRILLRFTVDDVSEKRRARQEIDRQQAEIAKLLQEQQVIFENTPNGICYSADGIVLRVNKRLCENLGIARGDVLGQPVARTLFSSEENYQAFAAMAAPLLSAGKEVRTEWEFRRSDGTSFLAMVSGQGINIPGHERSAVWIYEDITERKKLELERQDNEGRLLRILENSPVGVVIGTQEGRLVFANRQHAAMMGVPAEDVPSYNTYRSWRNPADRDTFMEQLRRDGSVKAYQAELVRTDGTPITVLLSSMLLDFSDGRYLISWLYDITERQIVEQRIARSEERLNLALRGAHLGLYDCSIDAQGRISDVTVNDIWAEMLGYEKESLLARYPDHLSCWQDLIHPDDLPEVQQRLQLFLDNKVQEHQATFRMCTHSGQWRWIQDTGDAALRGPDGRPRRLVGINQDITDQKMAEASLRDSEANNRKLLDEQQTIFDNAPNGIIYTADGVILRVNQRMGEYLGYEAKDLIGQPGSIIHHSAEKYAEFGALVGPLLGAGRDVNEEWEFARKDGGTFVAQVSGRAIHSSDHRKVTIWVFEDIAERKAAERAMAEARRVAEEATRAKSDFLANMSHEIRTPMNAIIGMSHLALQTPLDDRQRNYVEKAHRSAVGLLGLINDVLDFSKIEAGKMVIEQTGFQLDEVMDHLANLIGLKTEDKGLELLFHVAPDIPAGLVGDPLRLGQILVNLGNNAVKFTEHGEVVISIEKTAEDAQGVELYFRVRDTGIGMTPEQCAKLFQPFSQADSSTTRRYGGTGLGLAISRNLAEQMGGRIWVVSTSGQGSEFHFTARFGLQDIATTAPRLGREALQAMRVLVVDDNACAREITASIALSLGLQVDTAMDGAAALAAVASAEQQHQPYNLVLIDWKMPQMDGIETLRRLHEHALLQVPATIMVTAYGREEALGEAERCGVALRSVLTKPVMANQLLDAIGRTLDHIGLVEHQSGLMGQDAQAAMHQLAGARLLLVEDNELNQELALELLRHAGMQAVLATNGQEALDLLARDAQFDCVLMDCQMPVMDGYEATRRIRAHPALRHLPVIAMTANAMAGDRQRALATGMNDYIAKPLDVGSMFRTIARWVGARCAVSGATAPAVPVQGPLPPPAASGLPQLPGIDTRSGLATTMHNEGLYRSLLGKFHAGQGAFVSSFRTAQGSGDAGAPERLAHTLKSVAGSIGARGVQAAAAALEGACRQGDAASCIDTLLDTLAAELAPVLEGLDALGVRAVVPAAPAAAPADPQQVRAFLHGLQELLAAGDSSSLDWVAAQAGLLQAACPQAHQAIAAAIEGFDFESALALLQESAPVQ</sequence>
<keyword evidence="14" id="KW-0843">Virulence</keyword>
<dbReference type="Pfam" id="PF13426">
    <property type="entry name" value="PAS_9"/>
    <property type="match status" value="4"/>
</dbReference>
<evidence type="ECO:0000313" key="28">
    <source>
        <dbReference type="EMBL" id="RID98911.1"/>
    </source>
</evidence>
<evidence type="ECO:0000256" key="15">
    <source>
        <dbReference type="ARBA" id="ARBA00023136"/>
    </source>
</evidence>
<dbReference type="GO" id="GO:0005886">
    <property type="term" value="C:plasma membrane"/>
    <property type="evidence" value="ECO:0007669"/>
    <property type="project" value="UniProtKB-SubCell"/>
</dbReference>
<evidence type="ECO:0000256" key="8">
    <source>
        <dbReference type="ARBA" id="ARBA00022729"/>
    </source>
</evidence>
<evidence type="ECO:0000256" key="7">
    <source>
        <dbReference type="ARBA" id="ARBA00022692"/>
    </source>
</evidence>
<dbReference type="InterPro" id="IPR036890">
    <property type="entry name" value="HATPase_C_sf"/>
</dbReference>
<dbReference type="Gene3D" id="1.20.120.160">
    <property type="entry name" value="HPT domain"/>
    <property type="match status" value="1"/>
</dbReference>
<dbReference type="NCBIfam" id="TIGR00229">
    <property type="entry name" value="sensory_box"/>
    <property type="match status" value="5"/>
</dbReference>
<dbReference type="InterPro" id="IPR003594">
    <property type="entry name" value="HATPase_dom"/>
</dbReference>
<feature type="coiled-coil region" evidence="22">
    <location>
        <begin position="10"/>
        <end position="44"/>
    </location>
</feature>
<evidence type="ECO:0000256" key="18">
    <source>
        <dbReference type="ARBA" id="ARBA00068150"/>
    </source>
</evidence>
<evidence type="ECO:0000256" key="9">
    <source>
        <dbReference type="ARBA" id="ARBA00022741"/>
    </source>
</evidence>
<evidence type="ECO:0000259" key="27">
    <source>
        <dbReference type="PROSITE" id="PS50894"/>
    </source>
</evidence>
<keyword evidence="7" id="KW-0812">Transmembrane</keyword>
<dbReference type="InterPro" id="IPR001789">
    <property type="entry name" value="Sig_transdc_resp-reg_receiver"/>
</dbReference>
<dbReference type="PROSITE" id="PS50112">
    <property type="entry name" value="PAS"/>
    <property type="match status" value="3"/>
</dbReference>
<dbReference type="PROSITE" id="PS50109">
    <property type="entry name" value="HIS_KIN"/>
    <property type="match status" value="1"/>
</dbReference>
<feature type="modified residue" description="Phosphohistidine" evidence="20">
    <location>
        <position position="1313"/>
    </location>
</feature>
<keyword evidence="13" id="KW-0902">Two-component regulatory system</keyword>
<feature type="domain" description="PAS" evidence="25">
    <location>
        <begin position="453"/>
        <end position="513"/>
    </location>
</feature>
<dbReference type="PROSITE" id="PS50894">
    <property type="entry name" value="HPT"/>
    <property type="match status" value="1"/>
</dbReference>
<dbReference type="Gene3D" id="3.30.450.20">
    <property type="entry name" value="PAS domain"/>
    <property type="match status" value="5"/>
</dbReference>
<dbReference type="InterPro" id="IPR000014">
    <property type="entry name" value="PAS"/>
</dbReference>
<dbReference type="PANTHER" id="PTHR45339:SF1">
    <property type="entry name" value="HYBRID SIGNAL TRANSDUCTION HISTIDINE KINASE J"/>
    <property type="match status" value="1"/>
</dbReference>
<dbReference type="RefSeq" id="WP_119107363.1">
    <property type="nucleotide sequence ID" value="NZ_QXJC01000001.1"/>
</dbReference>
<evidence type="ECO:0000256" key="17">
    <source>
        <dbReference type="ARBA" id="ARBA00064003"/>
    </source>
</evidence>
<evidence type="ECO:0000313" key="29">
    <source>
        <dbReference type="Proteomes" id="UP000266302"/>
    </source>
</evidence>
<evidence type="ECO:0000256" key="20">
    <source>
        <dbReference type="PROSITE-ProRule" id="PRU00110"/>
    </source>
</evidence>
<evidence type="ECO:0000259" key="24">
    <source>
        <dbReference type="PROSITE" id="PS50110"/>
    </source>
</evidence>
<evidence type="ECO:0000256" key="6">
    <source>
        <dbReference type="ARBA" id="ARBA00022679"/>
    </source>
</evidence>
<feature type="domain" description="PAS" evidence="25">
    <location>
        <begin position="593"/>
        <end position="628"/>
    </location>
</feature>
<evidence type="ECO:0000259" key="25">
    <source>
        <dbReference type="PROSITE" id="PS50112"/>
    </source>
</evidence>
<dbReference type="GO" id="GO:0005524">
    <property type="term" value="F:ATP binding"/>
    <property type="evidence" value="ECO:0007669"/>
    <property type="project" value="UniProtKB-KW"/>
</dbReference>
<dbReference type="Gene3D" id="3.40.50.2300">
    <property type="match status" value="2"/>
</dbReference>
<keyword evidence="12" id="KW-1133">Transmembrane helix</keyword>
<protein>
    <recommendedName>
        <fullName evidence="18">Sensory/regulatory protein RpfC</fullName>
        <ecNumber evidence="3">2.7.13.3</ecNumber>
    </recommendedName>
    <alternativeName>
        <fullName evidence="19">Virulence sensor protein BvgS</fullName>
    </alternativeName>
</protein>
<comment type="subcellular location">
    <subcellularLocation>
        <location evidence="2">Cell membrane</location>
        <topology evidence="2">Multi-pass membrane protein</topology>
    </subcellularLocation>
</comment>
<dbReference type="Proteomes" id="UP000266302">
    <property type="component" value="Unassembled WGS sequence"/>
</dbReference>
<keyword evidence="5 21" id="KW-0597">Phosphoprotein</keyword>
<dbReference type="SMART" id="SM00448">
    <property type="entry name" value="REC"/>
    <property type="match status" value="2"/>
</dbReference>
<dbReference type="SMART" id="SM00086">
    <property type="entry name" value="PAC"/>
    <property type="match status" value="5"/>
</dbReference>
<feature type="domain" description="Histidine kinase" evidence="23">
    <location>
        <begin position="720"/>
        <end position="941"/>
    </location>
</feature>
<dbReference type="InterPro" id="IPR000700">
    <property type="entry name" value="PAS-assoc_C"/>
</dbReference>
<keyword evidence="15" id="KW-0472">Membrane</keyword>
<evidence type="ECO:0000256" key="16">
    <source>
        <dbReference type="ARBA" id="ARBA00058004"/>
    </source>
</evidence>
<feature type="domain" description="HPt" evidence="27">
    <location>
        <begin position="1274"/>
        <end position="1368"/>
    </location>
</feature>
<dbReference type="SUPFAM" id="SSF55874">
    <property type="entry name" value="ATPase domain of HSP90 chaperone/DNA topoisomerase II/histidine kinase"/>
    <property type="match status" value="1"/>
</dbReference>
<dbReference type="GO" id="GO:0000155">
    <property type="term" value="F:phosphorelay sensor kinase activity"/>
    <property type="evidence" value="ECO:0007669"/>
    <property type="project" value="InterPro"/>
</dbReference>
<name>A0A398CB45_9BURK</name>
<feature type="domain" description="Response regulatory" evidence="24">
    <location>
        <begin position="1111"/>
        <end position="1228"/>
    </location>
</feature>
<dbReference type="InterPro" id="IPR003661">
    <property type="entry name" value="HisK_dim/P_dom"/>
</dbReference>
<feature type="domain" description="PAS" evidence="25">
    <location>
        <begin position="311"/>
        <end position="377"/>
    </location>
</feature>
<dbReference type="InterPro" id="IPR001610">
    <property type="entry name" value="PAC"/>
</dbReference>
<evidence type="ECO:0000256" key="11">
    <source>
        <dbReference type="ARBA" id="ARBA00022840"/>
    </source>
</evidence>
<feature type="modified residue" description="4-aspartylphosphate" evidence="21">
    <location>
        <position position="1014"/>
    </location>
</feature>
<dbReference type="CDD" id="cd00082">
    <property type="entry name" value="HisKA"/>
    <property type="match status" value="1"/>
</dbReference>
<dbReference type="CDD" id="cd00130">
    <property type="entry name" value="PAS"/>
    <property type="match status" value="5"/>
</dbReference>
<keyword evidence="10" id="KW-0418">Kinase</keyword>
<dbReference type="CDD" id="cd17546">
    <property type="entry name" value="REC_hyHK_CKI1_RcsC-like"/>
    <property type="match status" value="1"/>
</dbReference>
<keyword evidence="29" id="KW-1185">Reference proteome</keyword>
<dbReference type="InterPro" id="IPR008207">
    <property type="entry name" value="Sig_transdc_His_kin_Hpt_dom"/>
</dbReference>
<dbReference type="InterPro" id="IPR035965">
    <property type="entry name" value="PAS-like_dom_sf"/>
</dbReference>
<reference evidence="28 29" key="1">
    <citation type="submission" date="2018-09" db="EMBL/GenBank/DDBJ databases">
        <title>Draft genome of Simplicispira sp. NY-02.</title>
        <authorList>
            <person name="Im W.T."/>
        </authorList>
    </citation>
    <scope>NUCLEOTIDE SEQUENCE [LARGE SCALE GENOMIC DNA]</scope>
    <source>
        <strain evidence="28 29">NY-02</strain>
    </source>
</reference>
<evidence type="ECO:0000256" key="12">
    <source>
        <dbReference type="ARBA" id="ARBA00022989"/>
    </source>
</evidence>
<evidence type="ECO:0000256" key="14">
    <source>
        <dbReference type="ARBA" id="ARBA00023026"/>
    </source>
</evidence>
<evidence type="ECO:0000256" key="21">
    <source>
        <dbReference type="PROSITE-ProRule" id="PRU00169"/>
    </source>
</evidence>
<dbReference type="SUPFAM" id="SSF47226">
    <property type="entry name" value="Histidine-containing phosphotransfer domain, HPT domain"/>
    <property type="match status" value="1"/>
</dbReference>
<dbReference type="SUPFAM" id="SSF55785">
    <property type="entry name" value="PYP-like sensor domain (PAS domain)"/>
    <property type="match status" value="5"/>
</dbReference>
<dbReference type="PRINTS" id="PR00344">
    <property type="entry name" value="BCTRLSENSOR"/>
</dbReference>
<dbReference type="Gene3D" id="1.10.287.130">
    <property type="match status" value="1"/>
</dbReference>
<dbReference type="SMART" id="SM00091">
    <property type="entry name" value="PAS"/>
    <property type="match status" value="5"/>
</dbReference>
<dbReference type="InterPro" id="IPR011006">
    <property type="entry name" value="CheY-like_superfamily"/>
</dbReference>
<evidence type="ECO:0000256" key="10">
    <source>
        <dbReference type="ARBA" id="ARBA00022777"/>
    </source>
</evidence>
<evidence type="ECO:0000256" key="22">
    <source>
        <dbReference type="SAM" id="Coils"/>
    </source>
</evidence>
<dbReference type="PANTHER" id="PTHR45339">
    <property type="entry name" value="HYBRID SIGNAL TRANSDUCTION HISTIDINE KINASE J"/>
    <property type="match status" value="1"/>
</dbReference>
<dbReference type="Gene3D" id="3.30.565.10">
    <property type="entry name" value="Histidine kinase-like ATPase, C-terminal domain"/>
    <property type="match status" value="1"/>
</dbReference>
<evidence type="ECO:0000256" key="2">
    <source>
        <dbReference type="ARBA" id="ARBA00004651"/>
    </source>
</evidence>
<keyword evidence="11" id="KW-0067">ATP-binding</keyword>
<evidence type="ECO:0000256" key="5">
    <source>
        <dbReference type="ARBA" id="ARBA00022553"/>
    </source>
</evidence>
<dbReference type="Pfam" id="PF08447">
    <property type="entry name" value="PAS_3"/>
    <property type="match status" value="1"/>
</dbReference>
<proteinExistence type="predicted"/>
<comment type="caution">
    <text evidence="28">The sequence shown here is derived from an EMBL/GenBank/DDBJ whole genome shotgun (WGS) entry which is preliminary data.</text>
</comment>
<feature type="domain" description="Response regulatory" evidence="24">
    <location>
        <begin position="960"/>
        <end position="1083"/>
    </location>
</feature>
<evidence type="ECO:0000259" key="23">
    <source>
        <dbReference type="PROSITE" id="PS50109"/>
    </source>
</evidence>
<gene>
    <name evidence="28" type="ORF">D3F03_00120</name>
</gene>
<organism evidence="28 29">
    <name type="scientific">Simplicispira hankyongi</name>
    <dbReference type="NCBI Taxonomy" id="2315688"/>
    <lineage>
        <taxon>Bacteria</taxon>
        <taxon>Pseudomonadati</taxon>
        <taxon>Pseudomonadota</taxon>
        <taxon>Betaproteobacteria</taxon>
        <taxon>Burkholderiales</taxon>
        <taxon>Comamonadaceae</taxon>
        <taxon>Simplicispira</taxon>
    </lineage>
</organism>
<keyword evidence="22" id="KW-0175">Coiled coil</keyword>
<dbReference type="PROSITE" id="PS50110">
    <property type="entry name" value="RESPONSE_REGULATORY"/>
    <property type="match status" value="2"/>
</dbReference>
<dbReference type="InterPro" id="IPR004358">
    <property type="entry name" value="Sig_transdc_His_kin-like_C"/>
</dbReference>
<evidence type="ECO:0000256" key="13">
    <source>
        <dbReference type="ARBA" id="ARBA00023012"/>
    </source>
</evidence>
<evidence type="ECO:0000256" key="19">
    <source>
        <dbReference type="ARBA" id="ARBA00070152"/>
    </source>
</evidence>
<dbReference type="InterPro" id="IPR036641">
    <property type="entry name" value="HPT_dom_sf"/>
</dbReference>
<dbReference type="InterPro" id="IPR013655">
    <property type="entry name" value="PAS_fold_3"/>
</dbReference>
<evidence type="ECO:0000256" key="3">
    <source>
        <dbReference type="ARBA" id="ARBA00012438"/>
    </source>
</evidence>
<dbReference type="CDD" id="cd00156">
    <property type="entry name" value="REC"/>
    <property type="match status" value="1"/>
</dbReference>
<dbReference type="SMART" id="SM00388">
    <property type="entry name" value="HisKA"/>
    <property type="match status" value="1"/>
</dbReference>
<feature type="domain" description="PAC" evidence="26">
    <location>
        <begin position="517"/>
        <end position="570"/>
    </location>
</feature>
<comment type="function">
    <text evidence="16">Member of the two-component regulatory system BvgS/BvgA. Phosphorylates BvgA via a four-step phosphorelay in response to environmental signals.</text>
</comment>
<comment type="catalytic activity">
    <reaction evidence="1">
        <text>ATP + protein L-histidine = ADP + protein N-phospho-L-histidine.</text>
        <dbReference type="EC" id="2.7.13.3"/>
    </reaction>
</comment>
<keyword evidence="8" id="KW-0732">Signal</keyword>
<dbReference type="InterPro" id="IPR005467">
    <property type="entry name" value="His_kinase_dom"/>
</dbReference>
<dbReference type="FunFam" id="3.30.565.10:FF:000010">
    <property type="entry name" value="Sensor histidine kinase RcsC"/>
    <property type="match status" value="1"/>
</dbReference>
<dbReference type="OrthoDB" id="5290456at2"/>
<dbReference type="SUPFAM" id="SSF52172">
    <property type="entry name" value="CheY-like"/>
    <property type="match status" value="2"/>
</dbReference>
<feature type="modified residue" description="4-aspartylphosphate" evidence="21">
    <location>
        <position position="1161"/>
    </location>
</feature>
<accession>A0A398CB45</accession>
<evidence type="ECO:0000259" key="26">
    <source>
        <dbReference type="PROSITE" id="PS50113"/>
    </source>
</evidence>
<keyword evidence="4" id="KW-1003">Cell membrane</keyword>
<keyword evidence="6" id="KW-0808">Transferase</keyword>
<dbReference type="Pfam" id="PF00512">
    <property type="entry name" value="HisKA"/>
    <property type="match status" value="1"/>
</dbReference>
<dbReference type="PROSITE" id="PS50113">
    <property type="entry name" value="PAC"/>
    <property type="match status" value="3"/>
</dbReference>
<dbReference type="EC" id="2.7.13.3" evidence="3"/>
<feature type="domain" description="PAC" evidence="26">
    <location>
        <begin position="382"/>
        <end position="432"/>
    </location>
</feature>
<comment type="subunit">
    <text evidence="17">At low DSF concentrations, interacts with RpfF.</text>
</comment>
<dbReference type="FunFam" id="1.10.287.130:FF:000002">
    <property type="entry name" value="Two-component osmosensing histidine kinase"/>
    <property type="match status" value="1"/>
</dbReference>
<keyword evidence="9" id="KW-0547">Nucleotide-binding</keyword>
<dbReference type="Pfam" id="PF01627">
    <property type="entry name" value="Hpt"/>
    <property type="match status" value="1"/>
</dbReference>
<feature type="domain" description="PAC" evidence="26">
    <location>
        <begin position="651"/>
        <end position="702"/>
    </location>
</feature>
<dbReference type="Pfam" id="PF00072">
    <property type="entry name" value="Response_reg"/>
    <property type="match status" value="2"/>
</dbReference>
<dbReference type="SUPFAM" id="SSF47384">
    <property type="entry name" value="Homodimeric domain of signal transducing histidine kinase"/>
    <property type="match status" value="1"/>
</dbReference>
<dbReference type="InterPro" id="IPR036097">
    <property type="entry name" value="HisK_dim/P_sf"/>
</dbReference>
<dbReference type="Pfam" id="PF02518">
    <property type="entry name" value="HATPase_c"/>
    <property type="match status" value="1"/>
</dbReference>
<dbReference type="CDD" id="cd16922">
    <property type="entry name" value="HATPase_EvgS-ArcB-TorS-like"/>
    <property type="match status" value="1"/>
</dbReference>
<evidence type="ECO:0000256" key="4">
    <source>
        <dbReference type="ARBA" id="ARBA00022475"/>
    </source>
</evidence>
<dbReference type="EMBL" id="QXJC01000001">
    <property type="protein sequence ID" value="RID98911.1"/>
    <property type="molecule type" value="Genomic_DNA"/>
</dbReference>
<evidence type="ECO:0000256" key="1">
    <source>
        <dbReference type="ARBA" id="ARBA00000085"/>
    </source>
</evidence>